<dbReference type="EMBL" id="JACHFK010000001">
    <property type="protein sequence ID" value="MBB5374760.1"/>
    <property type="molecule type" value="Genomic_DNA"/>
</dbReference>
<dbReference type="PROSITE" id="PS50109">
    <property type="entry name" value="HIS_KIN"/>
    <property type="match status" value="1"/>
</dbReference>
<keyword evidence="9 11" id="KW-1133">Transmembrane helix</keyword>
<dbReference type="Pfam" id="PF02743">
    <property type="entry name" value="dCache_1"/>
    <property type="match status" value="1"/>
</dbReference>
<dbReference type="SUPFAM" id="SSF47384">
    <property type="entry name" value="Homodimeric domain of signal transducing histidine kinase"/>
    <property type="match status" value="1"/>
</dbReference>
<dbReference type="Gene3D" id="1.10.287.130">
    <property type="match status" value="1"/>
</dbReference>
<dbReference type="AlphaFoldDB" id="A0A7W8KBA1"/>
<dbReference type="InterPro" id="IPR033479">
    <property type="entry name" value="dCache_1"/>
</dbReference>
<dbReference type="RefSeq" id="WP_184108965.1">
    <property type="nucleotide sequence ID" value="NZ_BNAJ01000001.1"/>
</dbReference>
<evidence type="ECO:0000259" key="12">
    <source>
        <dbReference type="PROSITE" id="PS50109"/>
    </source>
</evidence>
<keyword evidence="16" id="KW-1185">Reference proteome</keyword>
<comment type="caution">
    <text evidence="14">The sequence shown here is derived from an EMBL/GenBank/DDBJ whole genome shotgun (WGS) entry which is preliminary data.</text>
</comment>
<evidence type="ECO:0000256" key="6">
    <source>
        <dbReference type="ARBA" id="ARBA00022679"/>
    </source>
</evidence>
<dbReference type="EC" id="2.7.13.3" evidence="3"/>
<name>A0A7W8KBA1_9DEIO</name>
<organism evidence="14 15">
    <name type="scientific">Deinococcus metalli</name>
    <dbReference type="NCBI Taxonomy" id="1141878"/>
    <lineage>
        <taxon>Bacteria</taxon>
        <taxon>Thermotogati</taxon>
        <taxon>Deinococcota</taxon>
        <taxon>Deinococci</taxon>
        <taxon>Deinococcales</taxon>
        <taxon>Deinococcaceae</taxon>
        <taxon>Deinococcus</taxon>
    </lineage>
</organism>
<dbReference type="InterPro" id="IPR003661">
    <property type="entry name" value="HisK_dim/P_dom"/>
</dbReference>
<reference evidence="14 15" key="3">
    <citation type="submission" date="2020-08" db="EMBL/GenBank/DDBJ databases">
        <title>Genomic Encyclopedia of Type Strains, Phase IV (KMG-IV): sequencing the most valuable type-strain genomes for metagenomic binning, comparative biology and taxonomic classification.</title>
        <authorList>
            <person name="Goeker M."/>
        </authorList>
    </citation>
    <scope>NUCLEOTIDE SEQUENCE [LARGE SCALE GENOMIC DNA]</scope>
    <source>
        <strain evidence="14 15">DSM 27521</strain>
    </source>
</reference>
<dbReference type="CDD" id="cd12914">
    <property type="entry name" value="PDC1_DGC_like"/>
    <property type="match status" value="1"/>
</dbReference>
<dbReference type="FunFam" id="3.30.565.10:FF:000006">
    <property type="entry name" value="Sensor histidine kinase WalK"/>
    <property type="match status" value="1"/>
</dbReference>
<proteinExistence type="predicted"/>
<evidence type="ECO:0000313" key="13">
    <source>
        <dbReference type="EMBL" id="GHF33919.1"/>
    </source>
</evidence>
<dbReference type="InterPro" id="IPR036890">
    <property type="entry name" value="HATPase_C_sf"/>
</dbReference>
<dbReference type="PANTHER" id="PTHR42878:SF15">
    <property type="entry name" value="BACTERIOPHYTOCHROME"/>
    <property type="match status" value="1"/>
</dbReference>
<keyword evidence="6" id="KW-0808">Transferase</keyword>
<feature type="transmembrane region" description="Helical" evidence="11">
    <location>
        <begin position="20"/>
        <end position="42"/>
    </location>
</feature>
<gene>
    <name evidence="13" type="ORF">GCM10017781_08390</name>
    <name evidence="14" type="ORF">HNQ07_000204</name>
</gene>
<sequence>MHRRMGRLERAVPTLAHRLALTFAGLSALGALILLGVILPAGTAQLEAQQRRLLTQVAVVAAQSLDRTMAERYRDVLLTRSLTELRGGTPAQQRQVLEQLRQGSPELAWVGVTDPAGTVRAATGGLLEGVSVSRRPWFRAGRRGPAVQDVHPALLLSAVLPRPASGEPLRFVDISAPVIDAAGRVRGVIGAHLSWAWAQAVEQDALALAGSAQQVEVLILNRQGVVIHGPDELLGQALSGPPDVRRARPGARGDATVTWQGTSYLVGYAVTGAGAVYPGVSWRVLVRQDAAVVRAQAQGLRRQIELWGILGVLVSALVAYAAARTVSRPLGLLTTAALGLGRGGSTQGLPRLRQYAEVDHLSAALHDLWEGRRAAEAEQAQLTATLEQRVNARTAQLTESNEALDAFTASVSHDLRTPIRHVAGYTSILRRALVQGDTAKVERAVGTIEQAAAQMDAMTEALLEFARTSQVPLTRRAVNLEQLVTAAQERLARDLDGLDVQWQVDPLPTVMGDAALLQQVVTNLLSNAAKYARDRRPAVIRVTAQTQPGEWRVEVHDNGVGFAPEQAGRLFGLFQRLHRASEFEGTGVGLANVRRVILRHGGRVWAEGRLGHGATFGFSLPRTE</sequence>
<dbReference type="InterPro" id="IPR004358">
    <property type="entry name" value="Sig_transdc_His_kin-like_C"/>
</dbReference>
<dbReference type="EMBL" id="BNAJ01000001">
    <property type="protein sequence ID" value="GHF33919.1"/>
    <property type="molecule type" value="Genomic_DNA"/>
</dbReference>
<reference evidence="13" key="1">
    <citation type="journal article" date="2014" name="Int. J. Syst. Evol. Microbiol.">
        <title>Complete genome of a new Firmicutes species belonging to the dominant human colonic microbiota ('Ruminococcus bicirculans') reveals two chromosomes and a selective capacity to utilize plant glucans.</title>
        <authorList>
            <consortium name="NISC Comparative Sequencing Program"/>
            <person name="Wegmann U."/>
            <person name="Louis P."/>
            <person name="Goesmann A."/>
            <person name="Henrissat B."/>
            <person name="Duncan S.H."/>
            <person name="Flint H.J."/>
        </authorList>
    </citation>
    <scope>NUCLEOTIDE SEQUENCE</scope>
    <source>
        <strain evidence="13">CGMCC 1.18437</strain>
    </source>
</reference>
<dbReference type="Proteomes" id="UP000619376">
    <property type="component" value="Unassembled WGS sequence"/>
</dbReference>
<dbReference type="PANTHER" id="PTHR42878">
    <property type="entry name" value="TWO-COMPONENT HISTIDINE KINASE"/>
    <property type="match status" value="1"/>
</dbReference>
<dbReference type="InterPro" id="IPR005467">
    <property type="entry name" value="His_kinase_dom"/>
</dbReference>
<dbReference type="SMART" id="SM00387">
    <property type="entry name" value="HATPase_c"/>
    <property type="match status" value="1"/>
</dbReference>
<dbReference type="Gene3D" id="6.10.340.10">
    <property type="match status" value="1"/>
</dbReference>
<accession>A0A7W8KBA1</accession>
<feature type="domain" description="Histidine kinase" evidence="12">
    <location>
        <begin position="410"/>
        <end position="624"/>
    </location>
</feature>
<dbReference type="SUPFAM" id="SSF55874">
    <property type="entry name" value="ATPase domain of HSP90 chaperone/DNA topoisomerase II/histidine kinase"/>
    <property type="match status" value="1"/>
</dbReference>
<dbReference type="GO" id="GO:0005886">
    <property type="term" value="C:plasma membrane"/>
    <property type="evidence" value="ECO:0007669"/>
    <property type="project" value="UniProtKB-SubCell"/>
</dbReference>
<evidence type="ECO:0000256" key="7">
    <source>
        <dbReference type="ARBA" id="ARBA00022692"/>
    </source>
</evidence>
<evidence type="ECO:0000256" key="3">
    <source>
        <dbReference type="ARBA" id="ARBA00012438"/>
    </source>
</evidence>
<evidence type="ECO:0000313" key="15">
    <source>
        <dbReference type="Proteomes" id="UP000539473"/>
    </source>
</evidence>
<keyword evidence="7 11" id="KW-0812">Transmembrane</keyword>
<dbReference type="Gene3D" id="3.30.565.10">
    <property type="entry name" value="Histidine kinase-like ATPase, C-terminal domain"/>
    <property type="match status" value="1"/>
</dbReference>
<reference evidence="13" key="4">
    <citation type="submission" date="2024-05" db="EMBL/GenBank/DDBJ databases">
        <authorList>
            <person name="Sun Q."/>
            <person name="Zhou Y."/>
        </authorList>
    </citation>
    <scope>NUCLEOTIDE SEQUENCE</scope>
    <source>
        <strain evidence="13">CGMCC 1.18437</strain>
    </source>
</reference>
<dbReference type="GO" id="GO:0000155">
    <property type="term" value="F:phosphorelay sensor kinase activity"/>
    <property type="evidence" value="ECO:0007669"/>
    <property type="project" value="InterPro"/>
</dbReference>
<dbReference type="CDD" id="cd00082">
    <property type="entry name" value="HisKA"/>
    <property type="match status" value="1"/>
</dbReference>
<comment type="subcellular location">
    <subcellularLocation>
        <location evidence="2">Cell membrane</location>
        <topology evidence="2">Multi-pass membrane protein</topology>
    </subcellularLocation>
</comment>
<evidence type="ECO:0000313" key="16">
    <source>
        <dbReference type="Proteomes" id="UP000619376"/>
    </source>
</evidence>
<keyword evidence="5" id="KW-0597">Phosphoprotein</keyword>
<reference evidence="16" key="2">
    <citation type="journal article" date="2019" name="Int. J. Syst. Evol. Microbiol.">
        <title>The Global Catalogue of Microorganisms (GCM) 10K type strain sequencing project: providing services to taxonomists for standard genome sequencing and annotation.</title>
        <authorList>
            <consortium name="The Broad Institute Genomics Platform"/>
            <consortium name="The Broad Institute Genome Sequencing Center for Infectious Disease"/>
            <person name="Wu L."/>
            <person name="Ma J."/>
        </authorList>
    </citation>
    <scope>NUCLEOTIDE SEQUENCE [LARGE SCALE GENOMIC DNA]</scope>
    <source>
        <strain evidence="16">CGMCC 1.18437</strain>
    </source>
</reference>
<dbReference type="GO" id="GO:0000156">
    <property type="term" value="F:phosphorelay response regulator activity"/>
    <property type="evidence" value="ECO:0007669"/>
    <property type="project" value="TreeGrafter"/>
</dbReference>
<keyword evidence="4" id="KW-1003">Cell membrane</keyword>
<evidence type="ECO:0000256" key="11">
    <source>
        <dbReference type="SAM" id="Phobius"/>
    </source>
</evidence>
<dbReference type="GO" id="GO:0030295">
    <property type="term" value="F:protein kinase activator activity"/>
    <property type="evidence" value="ECO:0007669"/>
    <property type="project" value="TreeGrafter"/>
</dbReference>
<keyword evidence="8 14" id="KW-0418">Kinase</keyword>
<evidence type="ECO:0000256" key="9">
    <source>
        <dbReference type="ARBA" id="ARBA00022989"/>
    </source>
</evidence>
<evidence type="ECO:0000256" key="4">
    <source>
        <dbReference type="ARBA" id="ARBA00022475"/>
    </source>
</evidence>
<dbReference type="InterPro" id="IPR050351">
    <property type="entry name" value="BphY/WalK/GraS-like"/>
</dbReference>
<protein>
    <recommendedName>
        <fullName evidence="3">histidine kinase</fullName>
        <ecNumber evidence="3">2.7.13.3</ecNumber>
    </recommendedName>
</protein>
<dbReference type="SMART" id="SM00388">
    <property type="entry name" value="HisKA"/>
    <property type="match status" value="1"/>
</dbReference>
<dbReference type="Proteomes" id="UP000539473">
    <property type="component" value="Unassembled WGS sequence"/>
</dbReference>
<evidence type="ECO:0000256" key="2">
    <source>
        <dbReference type="ARBA" id="ARBA00004651"/>
    </source>
</evidence>
<dbReference type="GO" id="GO:0007234">
    <property type="term" value="P:osmosensory signaling via phosphorelay pathway"/>
    <property type="evidence" value="ECO:0007669"/>
    <property type="project" value="TreeGrafter"/>
</dbReference>
<keyword evidence="10 11" id="KW-0472">Membrane</keyword>
<dbReference type="Gene3D" id="3.30.450.20">
    <property type="entry name" value="PAS domain"/>
    <property type="match status" value="1"/>
</dbReference>
<comment type="catalytic activity">
    <reaction evidence="1">
        <text>ATP + protein L-histidine = ADP + protein N-phospho-L-histidine.</text>
        <dbReference type="EC" id="2.7.13.3"/>
    </reaction>
</comment>
<dbReference type="PRINTS" id="PR00344">
    <property type="entry name" value="BCTRLSENSOR"/>
</dbReference>
<dbReference type="InterPro" id="IPR003594">
    <property type="entry name" value="HATPase_dom"/>
</dbReference>
<evidence type="ECO:0000256" key="10">
    <source>
        <dbReference type="ARBA" id="ARBA00023136"/>
    </source>
</evidence>
<dbReference type="Pfam" id="PF00512">
    <property type="entry name" value="HisKA"/>
    <property type="match status" value="1"/>
</dbReference>
<dbReference type="InterPro" id="IPR036097">
    <property type="entry name" value="HisK_dim/P_sf"/>
</dbReference>
<feature type="transmembrane region" description="Helical" evidence="11">
    <location>
        <begin position="304"/>
        <end position="323"/>
    </location>
</feature>
<evidence type="ECO:0000313" key="14">
    <source>
        <dbReference type="EMBL" id="MBB5374760.1"/>
    </source>
</evidence>
<evidence type="ECO:0000256" key="8">
    <source>
        <dbReference type="ARBA" id="ARBA00022777"/>
    </source>
</evidence>
<evidence type="ECO:0000256" key="1">
    <source>
        <dbReference type="ARBA" id="ARBA00000085"/>
    </source>
</evidence>
<evidence type="ECO:0000256" key="5">
    <source>
        <dbReference type="ARBA" id="ARBA00022553"/>
    </source>
</evidence>
<dbReference type="Pfam" id="PF02518">
    <property type="entry name" value="HATPase_c"/>
    <property type="match status" value="1"/>
</dbReference>